<dbReference type="SUPFAM" id="SSF50800">
    <property type="entry name" value="PK beta-barrel domain-like"/>
    <property type="match status" value="1"/>
</dbReference>
<dbReference type="Pfam" id="PF03473">
    <property type="entry name" value="MOSC"/>
    <property type="match status" value="1"/>
</dbReference>
<dbReference type="PROSITE" id="PS51340">
    <property type="entry name" value="MOSC"/>
    <property type="match status" value="1"/>
</dbReference>
<dbReference type="InterPro" id="IPR052353">
    <property type="entry name" value="Benzoxazolinone_Detox_Enz"/>
</dbReference>
<dbReference type="GO" id="GO:0030170">
    <property type="term" value="F:pyridoxal phosphate binding"/>
    <property type="evidence" value="ECO:0007669"/>
    <property type="project" value="InterPro"/>
</dbReference>
<name>A0A368KLU6_9BACT</name>
<dbReference type="InterPro" id="IPR005302">
    <property type="entry name" value="MoCF_Sase_C"/>
</dbReference>
<dbReference type="Gene3D" id="2.40.33.20">
    <property type="entry name" value="PK beta-barrel domain-like"/>
    <property type="match status" value="1"/>
</dbReference>
<dbReference type="GO" id="GO:0003824">
    <property type="term" value="F:catalytic activity"/>
    <property type="evidence" value="ECO:0007669"/>
    <property type="project" value="InterPro"/>
</dbReference>
<comment type="caution">
    <text evidence="2">The sequence shown here is derived from an EMBL/GenBank/DDBJ whole genome shotgun (WGS) entry which is preliminary data.</text>
</comment>
<evidence type="ECO:0000259" key="1">
    <source>
        <dbReference type="PROSITE" id="PS51340"/>
    </source>
</evidence>
<reference evidence="2 3" key="1">
    <citation type="submission" date="2018-07" db="EMBL/GenBank/DDBJ databases">
        <title>Comparative genomes isolates from brazilian mangrove.</title>
        <authorList>
            <person name="De Araujo J.E."/>
            <person name="Taketani R.G."/>
            <person name="Silva M.C.P."/>
            <person name="Lourenco M.V."/>
            <person name="Oliveira V.M."/>
            <person name="Andreote F.D."/>
        </authorList>
    </citation>
    <scope>NUCLEOTIDE SEQUENCE [LARGE SCALE GENOMIC DNA]</scope>
    <source>
        <strain evidence="2 3">HEX PRIS-MGV</strain>
    </source>
</reference>
<dbReference type="Proteomes" id="UP000253562">
    <property type="component" value="Unassembled WGS sequence"/>
</dbReference>
<feature type="domain" description="MOSC" evidence="1">
    <location>
        <begin position="40"/>
        <end position="183"/>
    </location>
</feature>
<dbReference type="GO" id="GO:0030151">
    <property type="term" value="F:molybdenum ion binding"/>
    <property type="evidence" value="ECO:0007669"/>
    <property type="project" value="InterPro"/>
</dbReference>
<dbReference type="AlphaFoldDB" id="A0A368KLU6"/>
<proteinExistence type="predicted"/>
<dbReference type="EMBL" id="QPEX01000044">
    <property type="protein sequence ID" value="RCS42196.1"/>
    <property type="molecule type" value="Genomic_DNA"/>
</dbReference>
<organism evidence="2 3">
    <name type="scientific">Bremerella cremea</name>
    <dbReference type="NCBI Taxonomy" id="1031537"/>
    <lineage>
        <taxon>Bacteria</taxon>
        <taxon>Pseudomonadati</taxon>
        <taxon>Planctomycetota</taxon>
        <taxon>Planctomycetia</taxon>
        <taxon>Pirellulales</taxon>
        <taxon>Pirellulaceae</taxon>
        <taxon>Bremerella</taxon>
    </lineage>
</organism>
<gene>
    <name evidence="2" type="ORF">DTL42_20415</name>
</gene>
<evidence type="ECO:0000313" key="2">
    <source>
        <dbReference type="EMBL" id="RCS42196.1"/>
    </source>
</evidence>
<sequence>MPTHLTMEQLNDGLPMIEASPKDNGTLKAIVIRPATEKRVSLDSCELSPQGGVHGDNWAQGCWKTLPDGSPHPDVQVTIMNSRAIELISGDVERWPLAGDQLFADLDLSETNLPPGTQLRIGDVILEITEIAHNGCKKFAQRFGTDAVKFVNSPPGKRLHLRGIYAKIVQAGTVRVGDIIQKVDQYSP</sequence>
<dbReference type="PANTHER" id="PTHR30212:SF2">
    <property type="entry name" value="PROTEIN YIIM"/>
    <property type="match status" value="1"/>
</dbReference>
<dbReference type="InterPro" id="IPR011037">
    <property type="entry name" value="Pyrv_Knase-like_insert_dom_sf"/>
</dbReference>
<protein>
    <submittedName>
        <fullName evidence="2">MOSC domain-containing protein</fullName>
    </submittedName>
</protein>
<dbReference type="OrthoDB" id="5735964at2"/>
<dbReference type="RefSeq" id="WP_114371542.1">
    <property type="nucleotide sequence ID" value="NZ_QPEX01000044.1"/>
</dbReference>
<accession>A0A368KLU6</accession>
<evidence type="ECO:0000313" key="3">
    <source>
        <dbReference type="Proteomes" id="UP000253562"/>
    </source>
</evidence>
<dbReference type="PANTHER" id="PTHR30212">
    <property type="entry name" value="PROTEIN YIIM"/>
    <property type="match status" value="1"/>
</dbReference>